<evidence type="ECO:0000259" key="5">
    <source>
        <dbReference type="SMART" id="SM00849"/>
    </source>
</evidence>
<proteinExistence type="inferred from homology"/>
<gene>
    <name evidence="6" type="ORF">D9R14_18375</name>
</gene>
<evidence type="ECO:0000256" key="1">
    <source>
        <dbReference type="ARBA" id="ARBA00007749"/>
    </source>
</evidence>
<dbReference type="AlphaFoldDB" id="A0A3L7A4Z4"/>
<dbReference type="Proteomes" id="UP000269692">
    <property type="component" value="Unassembled WGS sequence"/>
</dbReference>
<dbReference type="SUPFAM" id="SSF56281">
    <property type="entry name" value="Metallo-hydrolase/oxidoreductase"/>
    <property type="match status" value="1"/>
</dbReference>
<dbReference type="RefSeq" id="WP_121624803.1">
    <property type="nucleotide sequence ID" value="NZ_JACIIW010000010.1"/>
</dbReference>
<dbReference type="CDD" id="cd16277">
    <property type="entry name" value="metallo-hydrolase-like_MBL-fold"/>
    <property type="match status" value="1"/>
</dbReference>
<accession>A0A3L7A4Z4</accession>
<reference evidence="6 7" key="1">
    <citation type="submission" date="2018-10" db="EMBL/GenBank/DDBJ databases">
        <title>Xanthobacter tagetidis genome sequencing and assembly.</title>
        <authorList>
            <person name="Maclea K.S."/>
            <person name="Goen A.E."/>
            <person name="Fatima S.A."/>
        </authorList>
    </citation>
    <scope>NUCLEOTIDE SEQUENCE [LARGE SCALE GENOMIC DNA]</scope>
    <source>
        <strain evidence="6 7">ATCC 700314</strain>
    </source>
</reference>
<dbReference type="GO" id="GO:0016787">
    <property type="term" value="F:hydrolase activity"/>
    <property type="evidence" value="ECO:0007669"/>
    <property type="project" value="UniProtKB-KW"/>
</dbReference>
<dbReference type="SMART" id="SM00849">
    <property type="entry name" value="Lactamase_B"/>
    <property type="match status" value="1"/>
</dbReference>
<dbReference type="Gene3D" id="3.60.15.10">
    <property type="entry name" value="Ribonuclease Z/Hydroxyacylglutathione hydrolase-like"/>
    <property type="match status" value="1"/>
</dbReference>
<dbReference type="InterPro" id="IPR001279">
    <property type="entry name" value="Metallo-B-lactamas"/>
</dbReference>
<dbReference type="Pfam" id="PF00753">
    <property type="entry name" value="Lactamase_B"/>
    <property type="match status" value="1"/>
</dbReference>
<dbReference type="PANTHER" id="PTHR42978">
    <property type="entry name" value="QUORUM-QUENCHING LACTONASE YTNP-RELATED-RELATED"/>
    <property type="match status" value="1"/>
</dbReference>
<dbReference type="EMBL" id="RCTF01000018">
    <property type="protein sequence ID" value="RLP74641.1"/>
    <property type="molecule type" value="Genomic_DNA"/>
</dbReference>
<dbReference type="InterPro" id="IPR051013">
    <property type="entry name" value="MBL_superfamily_lactonases"/>
</dbReference>
<name>A0A3L7A4Z4_9HYPH</name>
<evidence type="ECO:0000313" key="6">
    <source>
        <dbReference type="EMBL" id="RLP74641.1"/>
    </source>
</evidence>
<dbReference type="InterPro" id="IPR036866">
    <property type="entry name" value="RibonucZ/Hydroxyglut_hydro"/>
</dbReference>
<keyword evidence="7" id="KW-1185">Reference proteome</keyword>
<sequence length="299" mass="33216">MTATKTTSSTYRVGDIAVTRVEELLSPGSPPSYLFADFRPSFYEENPELASPAFLDPKTQRLMSSMHTWLVRNGDDVILVDTGCGNAKPRPPAFRRFDMLDTPFLDRLAAEGVTPEDVTLVVNTHFHVDHVGWNTMLVDGRWVPTFPNARYLFPKAEYEHWIATDTGLKGFPECDCYLEDSIKPIYEAGLVDDIADGDEISKGLFIQAAPGHTAGQVAVIARSKGETGIFSADVLHQIVQVPRPEWHCRFDEDSALAYRTRKALLEQAIETDAMVFPAHFGAPHASRLARRGSGYCLVL</sequence>
<evidence type="ECO:0000256" key="4">
    <source>
        <dbReference type="ARBA" id="ARBA00022833"/>
    </source>
</evidence>
<protein>
    <submittedName>
        <fullName evidence="6">MBL fold metallo-hydrolase</fullName>
    </submittedName>
</protein>
<dbReference type="PANTHER" id="PTHR42978:SF6">
    <property type="entry name" value="QUORUM-QUENCHING LACTONASE YTNP-RELATED"/>
    <property type="match status" value="1"/>
</dbReference>
<evidence type="ECO:0000256" key="3">
    <source>
        <dbReference type="ARBA" id="ARBA00022801"/>
    </source>
</evidence>
<comment type="caution">
    <text evidence="6">The sequence shown here is derived from an EMBL/GenBank/DDBJ whole genome shotgun (WGS) entry which is preliminary data.</text>
</comment>
<dbReference type="OrthoDB" id="9773738at2"/>
<evidence type="ECO:0000313" key="7">
    <source>
        <dbReference type="Proteomes" id="UP000269692"/>
    </source>
</evidence>
<evidence type="ECO:0000256" key="2">
    <source>
        <dbReference type="ARBA" id="ARBA00022723"/>
    </source>
</evidence>
<feature type="domain" description="Metallo-beta-lactamase" evidence="5">
    <location>
        <begin position="65"/>
        <end position="279"/>
    </location>
</feature>
<keyword evidence="3 6" id="KW-0378">Hydrolase</keyword>
<keyword evidence="4" id="KW-0862">Zinc</keyword>
<comment type="similarity">
    <text evidence="1">Belongs to the metallo-beta-lactamase superfamily.</text>
</comment>
<organism evidence="6 7">
    <name type="scientific">Xanthobacter tagetidis</name>
    <dbReference type="NCBI Taxonomy" id="60216"/>
    <lineage>
        <taxon>Bacteria</taxon>
        <taxon>Pseudomonadati</taxon>
        <taxon>Pseudomonadota</taxon>
        <taxon>Alphaproteobacteria</taxon>
        <taxon>Hyphomicrobiales</taxon>
        <taxon>Xanthobacteraceae</taxon>
        <taxon>Xanthobacter</taxon>
    </lineage>
</organism>
<keyword evidence="2" id="KW-0479">Metal-binding</keyword>
<dbReference type="GO" id="GO:0046872">
    <property type="term" value="F:metal ion binding"/>
    <property type="evidence" value="ECO:0007669"/>
    <property type="project" value="UniProtKB-KW"/>
</dbReference>